<keyword evidence="5" id="KW-1185">Reference proteome</keyword>
<dbReference type="STRING" id="339671.Asuc_1144"/>
<dbReference type="eggNOG" id="COG1309">
    <property type="taxonomic scope" value="Bacteria"/>
</dbReference>
<dbReference type="AlphaFoldDB" id="A6VNG2"/>
<protein>
    <submittedName>
        <fullName evidence="4">Transcriptional regulator, TetR family</fullName>
    </submittedName>
</protein>
<dbReference type="InterPro" id="IPR009057">
    <property type="entry name" value="Homeodomain-like_sf"/>
</dbReference>
<feature type="domain" description="HTH tetR-type" evidence="3">
    <location>
        <begin position="9"/>
        <end position="69"/>
    </location>
</feature>
<evidence type="ECO:0000313" key="4">
    <source>
        <dbReference type="EMBL" id="ABR74509.1"/>
    </source>
</evidence>
<gene>
    <name evidence="4" type="ordered locus">Asuc_1144</name>
</gene>
<dbReference type="InterPro" id="IPR001647">
    <property type="entry name" value="HTH_TetR"/>
</dbReference>
<dbReference type="OrthoDB" id="9798857at2"/>
<proteinExistence type="predicted"/>
<dbReference type="KEGG" id="asu:Asuc_1144"/>
<organism evidence="4 5">
    <name type="scientific">Actinobacillus succinogenes (strain ATCC 55618 / DSM 22257 / CCUG 43843 / 130Z)</name>
    <dbReference type="NCBI Taxonomy" id="339671"/>
    <lineage>
        <taxon>Bacteria</taxon>
        <taxon>Pseudomonadati</taxon>
        <taxon>Pseudomonadota</taxon>
        <taxon>Gammaproteobacteria</taxon>
        <taxon>Pasteurellales</taxon>
        <taxon>Pasteurellaceae</taxon>
        <taxon>Actinobacillus</taxon>
    </lineage>
</organism>
<dbReference type="InterPro" id="IPR050624">
    <property type="entry name" value="HTH-type_Tx_Regulator"/>
</dbReference>
<dbReference type="SUPFAM" id="SSF46689">
    <property type="entry name" value="Homeodomain-like"/>
    <property type="match status" value="1"/>
</dbReference>
<dbReference type="EMBL" id="CP000746">
    <property type="protein sequence ID" value="ABR74509.1"/>
    <property type="molecule type" value="Genomic_DNA"/>
</dbReference>
<dbReference type="Pfam" id="PF00440">
    <property type="entry name" value="TetR_N"/>
    <property type="match status" value="1"/>
</dbReference>
<evidence type="ECO:0000256" key="2">
    <source>
        <dbReference type="PROSITE-ProRule" id="PRU00335"/>
    </source>
</evidence>
<keyword evidence="1 2" id="KW-0238">DNA-binding</keyword>
<feature type="DNA-binding region" description="H-T-H motif" evidence="2">
    <location>
        <begin position="32"/>
        <end position="51"/>
    </location>
</feature>
<dbReference type="PROSITE" id="PS50977">
    <property type="entry name" value="HTH_TETR_2"/>
    <property type="match status" value="1"/>
</dbReference>
<evidence type="ECO:0000259" key="3">
    <source>
        <dbReference type="PROSITE" id="PS50977"/>
    </source>
</evidence>
<dbReference type="HOGENOM" id="CLU_087539_3_3_6"/>
<dbReference type="Gene3D" id="1.10.357.10">
    <property type="entry name" value="Tetracycline Repressor, domain 2"/>
    <property type="match status" value="1"/>
</dbReference>
<dbReference type="Proteomes" id="UP000001114">
    <property type="component" value="Chromosome"/>
</dbReference>
<dbReference type="PANTHER" id="PTHR43479:SF7">
    <property type="entry name" value="TETR-FAMILY TRANSCRIPTIONAL REGULATOR"/>
    <property type="match status" value="1"/>
</dbReference>
<name>A6VNG2_ACTSZ</name>
<dbReference type="GO" id="GO:0003677">
    <property type="term" value="F:DNA binding"/>
    <property type="evidence" value="ECO:0007669"/>
    <property type="project" value="UniProtKB-UniRule"/>
</dbReference>
<reference evidence="5" key="1">
    <citation type="journal article" date="2010" name="BMC Genomics">
        <title>A genomic perspective on the potential of Actinobacillus succinogenes for industrial succinate production.</title>
        <authorList>
            <person name="McKinlay J.B."/>
            <person name="Laivenieks M."/>
            <person name="Schindler B.D."/>
            <person name="McKinlay A.A."/>
            <person name="Siddaramappa S."/>
            <person name="Challacombe J.F."/>
            <person name="Lowry S.R."/>
            <person name="Clum A."/>
            <person name="Lapidus A.L."/>
            <person name="Burkhart K.B."/>
            <person name="Harkins V."/>
            <person name="Vieille C."/>
        </authorList>
    </citation>
    <scope>NUCLEOTIDE SEQUENCE [LARGE SCALE GENOMIC DNA]</scope>
    <source>
        <strain evidence="5">ATCC 55618 / DSM 22257 / CCUG 43843 / 130Z</strain>
    </source>
</reference>
<dbReference type="RefSeq" id="WP_012072886.1">
    <property type="nucleotide sequence ID" value="NC_009655.1"/>
</dbReference>
<sequence>MKKQDIRVEKTLSKIRAAFLDLLDEKEFEQMTVQDILDKAQINRSTFYKYYMNKNEVALALVNELKLIFGSNLEQRFTISTLEFAKIMRPVFLENQELVRKISRIRTPKIHFLEDLREMVKTAYVRYQRHSSVFSLEELNFQGHLFATISLTVLQYFMEHNIERFESQTVIENITEVFNLLIIKDEDE</sequence>
<evidence type="ECO:0000256" key="1">
    <source>
        <dbReference type="ARBA" id="ARBA00023125"/>
    </source>
</evidence>
<dbReference type="PANTHER" id="PTHR43479">
    <property type="entry name" value="ACREF/ENVCD OPERON REPRESSOR-RELATED"/>
    <property type="match status" value="1"/>
</dbReference>
<evidence type="ECO:0000313" key="5">
    <source>
        <dbReference type="Proteomes" id="UP000001114"/>
    </source>
</evidence>
<accession>A6VNG2</accession>